<dbReference type="Proteomes" id="UP000253740">
    <property type="component" value="Unassembled WGS sequence"/>
</dbReference>
<evidence type="ECO:0000256" key="1">
    <source>
        <dbReference type="SAM" id="SignalP"/>
    </source>
</evidence>
<evidence type="ECO:0000313" key="3">
    <source>
        <dbReference type="Proteomes" id="UP000253740"/>
    </source>
</evidence>
<keyword evidence="3" id="KW-1185">Reference proteome</keyword>
<evidence type="ECO:0000313" key="2">
    <source>
        <dbReference type="EMBL" id="GAP65115.1"/>
    </source>
</evidence>
<accession>A0A0K8QJK2</accession>
<feature type="chain" id="PRO_5005514826" evidence="1">
    <location>
        <begin position="22"/>
        <end position="246"/>
    </location>
</feature>
<keyword evidence="1" id="KW-0732">Signal</keyword>
<feature type="signal peptide" evidence="1">
    <location>
        <begin position="1"/>
        <end position="21"/>
    </location>
</feature>
<gene>
    <name evidence="2" type="ORF">MBSD_n0404</name>
</gene>
<reference evidence="2" key="1">
    <citation type="submission" date="2015-08" db="EMBL/GenBank/DDBJ databases">
        <title>Complete DNA Sequence of Pseudomonas syringae pv. actinidiae, the Causal Agent of Kiwifruit Canker Disease.</title>
        <authorList>
            <person name="Rikkerink E.H.A."/>
            <person name="Fineran P.C."/>
        </authorList>
    </citation>
    <scope>NUCLEOTIDE SEQUENCE</scope>
    <source>
        <strain evidence="2">SkMP5</strain>
    </source>
</reference>
<dbReference type="STRING" id="1475481.GCA_000953855_00411"/>
<sequence length="246" mass="25693">MSKTTLALACALALGAGAAAAHGIDARPGNAQAADFDIVRTSVSAGDRYLVFDMQVSGRAGATHPAKSGKLAGSTVFSYVWPTKIDTAEVGFDADQGTLALAVTAHPDFDDTPWIDENGDGNPDNDGDVWHSHWVVLVPDDACGKGMLKVKDIAEGSHPKLPPTWPGLPILIDSPGYTPLIDGRHVRVRVPFRDPQRMLGSAFDGVTAGLRVNANVHAPLLCVVDVKDVASGDLSLPGKIEAASAK</sequence>
<dbReference type="RefSeq" id="WP_062534608.1">
    <property type="nucleotide sequence ID" value="NZ_DF970151.1"/>
</dbReference>
<protein>
    <submittedName>
        <fullName evidence="2">Uncharacterized protein</fullName>
    </submittedName>
</protein>
<dbReference type="AlphaFoldDB" id="A0A0K8QJK2"/>
<proteinExistence type="predicted"/>
<organism evidence="2">
    <name type="scientific">Mizugakiibacter sediminis</name>
    <dbReference type="NCBI Taxonomy" id="1475481"/>
    <lineage>
        <taxon>Bacteria</taxon>
        <taxon>Pseudomonadati</taxon>
        <taxon>Pseudomonadota</taxon>
        <taxon>Gammaproteobacteria</taxon>
        <taxon>Lysobacterales</taxon>
        <taxon>Rhodanobacteraceae</taxon>
        <taxon>Mizugakiibacter</taxon>
    </lineage>
</organism>
<dbReference type="OrthoDB" id="572089at2"/>
<dbReference type="EMBL" id="DF970151">
    <property type="protein sequence ID" value="GAP65115.1"/>
    <property type="molecule type" value="Genomic_DNA"/>
</dbReference>
<name>A0A0K8QJK2_9GAMM</name>